<dbReference type="KEGG" id="bma:BMA1334"/>
<organism evidence="2 3">
    <name type="scientific">Burkholderia mallei (strain ATCC 23344)</name>
    <dbReference type="NCBI Taxonomy" id="243160"/>
    <lineage>
        <taxon>Bacteria</taxon>
        <taxon>Pseudomonadati</taxon>
        <taxon>Pseudomonadota</taxon>
        <taxon>Betaproteobacteria</taxon>
        <taxon>Burkholderiales</taxon>
        <taxon>Burkholderiaceae</taxon>
        <taxon>Burkholderia</taxon>
        <taxon>pseudomallei group</taxon>
    </lineage>
</organism>
<gene>
    <name evidence="2" type="ordered locus">BMA1334</name>
</gene>
<reference evidence="2 3" key="1">
    <citation type="journal article" date="2004" name="Proc. Natl. Acad. Sci. U.S.A.">
        <title>Structural flexibility in the Burkholderia mallei genome.</title>
        <authorList>
            <person name="Nierman W.C."/>
            <person name="DeShazer D."/>
            <person name="Kim H.S."/>
            <person name="Tettelin H."/>
            <person name="Nelson K.E."/>
            <person name="Feldblyum T."/>
            <person name="Ulrich R.L."/>
            <person name="Ronning C.M."/>
            <person name="Brinkac L.M."/>
            <person name="Daugherty S.C."/>
            <person name="Davidsen T.D."/>
            <person name="Deboy R.T."/>
            <person name="Dimitrov G."/>
            <person name="Dodson R.J."/>
            <person name="Durkin A.S."/>
            <person name="Gwinn M.L."/>
            <person name="Haft D.H."/>
            <person name="Khouri H."/>
            <person name="Kolonay J.F."/>
            <person name="Madupu R."/>
            <person name="Mohammoud Y."/>
            <person name="Nelson W.C."/>
            <person name="Radune D."/>
            <person name="Romero C.M."/>
            <person name="Sarria S."/>
            <person name="Selengut J."/>
            <person name="Shamblin C."/>
            <person name="Sullivan S.A."/>
            <person name="White O."/>
            <person name="Yu Y."/>
            <person name="Zafar N."/>
            <person name="Zhou L."/>
            <person name="Fraser C.M."/>
        </authorList>
    </citation>
    <scope>NUCLEOTIDE SEQUENCE [LARGE SCALE GENOMIC DNA]</scope>
    <source>
        <strain evidence="2 3">ATCC 23344</strain>
    </source>
</reference>
<name>A0A0H2WDS1_BURMA</name>
<proteinExistence type="predicted"/>
<evidence type="ECO:0000256" key="1">
    <source>
        <dbReference type="SAM" id="MobiDB-lite"/>
    </source>
</evidence>
<dbReference type="Proteomes" id="UP000006693">
    <property type="component" value="Chromosome 1"/>
</dbReference>
<protein>
    <submittedName>
        <fullName evidence="2">Uncharacterized protein</fullName>
    </submittedName>
</protein>
<dbReference type="HOGENOM" id="CLU_3248392_0_0_4"/>
<keyword evidence="3" id="KW-1185">Reference proteome</keyword>
<feature type="region of interest" description="Disordered" evidence="1">
    <location>
        <begin position="1"/>
        <end position="42"/>
    </location>
</feature>
<dbReference type="EMBL" id="CP000010">
    <property type="protein sequence ID" value="AAU47542.1"/>
    <property type="molecule type" value="Genomic_DNA"/>
</dbReference>
<sequence>MGDRAPLNAPRRRASDARSACNVVEAKRKNSEPAANLGRIRF</sequence>
<dbReference type="AlphaFoldDB" id="A0A0H2WDS1"/>
<evidence type="ECO:0000313" key="2">
    <source>
        <dbReference type="EMBL" id="AAU47542.1"/>
    </source>
</evidence>
<evidence type="ECO:0000313" key="3">
    <source>
        <dbReference type="Proteomes" id="UP000006693"/>
    </source>
</evidence>
<accession>A0A0H2WDS1</accession>